<evidence type="ECO:0000313" key="6">
    <source>
        <dbReference type="Proteomes" id="UP001200110"/>
    </source>
</evidence>
<keyword evidence="2" id="KW-0285">Flavoprotein</keyword>
<gene>
    <name evidence="5" type="ORF">L5G33_11745</name>
</gene>
<evidence type="ECO:0000256" key="4">
    <source>
        <dbReference type="ARBA" id="ARBA00023002"/>
    </source>
</evidence>
<evidence type="ECO:0000256" key="1">
    <source>
        <dbReference type="ARBA" id="ARBA00010139"/>
    </source>
</evidence>
<sequence length="639" mass="71635">MNPKIPDRKFLERAVADSEVNALRMALFQATRDPEIAAVKAERVEGAVADTVVFTDADTELIRSKAVDYLLAGEYADEDQTPSDDEITDLIRMAEARELADDNMFMRRQILSFPEWPFQRTSTDTNPAPEGYSVAIIGAGFSGIAMGVQLARLGIPFTVYERRSEIGGVWSINTYPDVRVDTLSASYEYSFEKKYPWTEYFARQSEVRNYLDFVARKHGVFEHIVFDADVTAAEFADDAKTWSLTVSVADQEPTTVVANAVVAASGLFATPRELPVEGAASFSGQIVHTTEWNDSIEYAGKNVAIIGNGSTGVQLLSKIASEAASVTVYQRTPQWISPRAKYGEAISEELQWLFQTMPFYWNWNKYIAGFASNDLRDLLIADEQWIADGGDVNRRNDAMRDMLVGYIRTQVNDREDLVEKLVPDYPPMTRRPVVDNQWYASLTRDNVELVTTPIQRLTDSAVQTSDGTVRDADLIIAAVGFQTEKFLWPTEYIGEDGVRLEDVWAAEGAQAHLGMTVPGFPNLFMLYGPTSQPVASGAGLPIWLETWCSYIAELILEMLEKGYGSTAIRREAFDHYNEQLHKEASRLIYLSQTSATRKNYYVNKFGRLQVSAPWDGEEYFAMCVNPRIGDFEFAFASAE</sequence>
<dbReference type="Pfam" id="PF00743">
    <property type="entry name" value="FMO-like"/>
    <property type="match status" value="1"/>
</dbReference>
<evidence type="ECO:0000256" key="2">
    <source>
        <dbReference type="ARBA" id="ARBA00022630"/>
    </source>
</evidence>
<dbReference type="InterPro" id="IPR051209">
    <property type="entry name" value="FAD-bind_Monooxygenase_sf"/>
</dbReference>
<reference evidence="5 6" key="1">
    <citation type="submission" date="2022-01" db="EMBL/GenBank/DDBJ databases">
        <authorList>
            <person name="Huang Y."/>
        </authorList>
    </citation>
    <scope>NUCLEOTIDE SEQUENCE [LARGE SCALE GENOMIC DNA]</scope>
    <source>
        <strain evidence="5 6">HY366</strain>
    </source>
</reference>
<comment type="caution">
    <text evidence="5">The sequence shown here is derived from an EMBL/GenBank/DDBJ whole genome shotgun (WGS) entry which is preliminary data.</text>
</comment>
<proteinExistence type="inferred from homology"/>
<name>A0ABS9IU95_9ACTN</name>
<dbReference type="RefSeq" id="WP_236998368.1">
    <property type="nucleotide sequence ID" value="NZ_JAKKOR010000008.1"/>
</dbReference>
<dbReference type="PRINTS" id="PR00411">
    <property type="entry name" value="PNDRDTASEI"/>
</dbReference>
<evidence type="ECO:0000313" key="5">
    <source>
        <dbReference type="EMBL" id="MCF8589132.1"/>
    </source>
</evidence>
<comment type="similarity">
    <text evidence="1">Belongs to the FAD-binding monooxygenase family.</text>
</comment>
<dbReference type="PANTHER" id="PTHR42877">
    <property type="entry name" value="L-ORNITHINE N(5)-MONOOXYGENASE-RELATED"/>
    <property type="match status" value="1"/>
</dbReference>
<dbReference type="Gene3D" id="3.50.50.60">
    <property type="entry name" value="FAD/NAD(P)-binding domain"/>
    <property type="match status" value="2"/>
</dbReference>
<accession>A0ABS9IU95</accession>
<keyword evidence="6" id="KW-1185">Reference proteome</keyword>
<dbReference type="Proteomes" id="UP001200110">
    <property type="component" value="Unassembled WGS sequence"/>
</dbReference>
<dbReference type="PANTHER" id="PTHR42877:SF4">
    <property type="entry name" value="FAD_NAD(P)-BINDING DOMAIN-CONTAINING PROTEIN-RELATED"/>
    <property type="match status" value="1"/>
</dbReference>
<keyword evidence="4" id="KW-0560">Oxidoreductase</keyword>
<dbReference type="PRINTS" id="PR00368">
    <property type="entry name" value="FADPNR"/>
</dbReference>
<evidence type="ECO:0000256" key="3">
    <source>
        <dbReference type="ARBA" id="ARBA00022827"/>
    </source>
</evidence>
<organism evidence="5 6">
    <name type="scientific">Gordonia liuliyuniae</name>
    <dbReference type="NCBI Taxonomy" id="2911517"/>
    <lineage>
        <taxon>Bacteria</taxon>
        <taxon>Bacillati</taxon>
        <taxon>Actinomycetota</taxon>
        <taxon>Actinomycetes</taxon>
        <taxon>Mycobacteriales</taxon>
        <taxon>Gordoniaceae</taxon>
        <taxon>Gordonia</taxon>
    </lineage>
</organism>
<dbReference type="EMBL" id="JAKKOR010000008">
    <property type="protein sequence ID" value="MCF8589132.1"/>
    <property type="molecule type" value="Genomic_DNA"/>
</dbReference>
<dbReference type="InterPro" id="IPR020946">
    <property type="entry name" value="Flavin_mOase-like"/>
</dbReference>
<protein>
    <submittedName>
        <fullName evidence="5">NAD(P)/FAD-dependent oxidoreductase</fullName>
    </submittedName>
</protein>
<dbReference type="InterPro" id="IPR036188">
    <property type="entry name" value="FAD/NAD-bd_sf"/>
</dbReference>
<keyword evidence="3" id="KW-0274">FAD</keyword>
<dbReference type="SUPFAM" id="SSF51905">
    <property type="entry name" value="FAD/NAD(P)-binding domain"/>
    <property type="match status" value="2"/>
</dbReference>